<dbReference type="Proteomes" id="UP001359559">
    <property type="component" value="Unassembled WGS sequence"/>
</dbReference>
<reference evidence="1 2" key="1">
    <citation type="submission" date="2024-01" db="EMBL/GenBank/DDBJ databases">
        <title>The genomes of 5 underutilized Papilionoideae crops provide insights into root nodulation and disease resistance.</title>
        <authorList>
            <person name="Yuan L."/>
        </authorList>
    </citation>
    <scope>NUCLEOTIDE SEQUENCE [LARGE SCALE GENOMIC DNA]</scope>
    <source>
        <strain evidence="1">LY-2023</strain>
        <tissue evidence="1">Leaf</tissue>
    </source>
</reference>
<sequence length="114" mass="13243">MLGHGYTNLCNPRNGKVGTKTQHKKTLRLLCCKSVLPPFIYLCIITVEAVKRFRRSSQVLSSSSPFFSIYYSLFHSDATRLRLGLGFRFTVRLHICTRLLHLPRFPISRFSFYL</sequence>
<evidence type="ECO:0000313" key="1">
    <source>
        <dbReference type="EMBL" id="KAK7310603.1"/>
    </source>
</evidence>
<organism evidence="1 2">
    <name type="scientific">Clitoria ternatea</name>
    <name type="common">Butterfly pea</name>
    <dbReference type="NCBI Taxonomy" id="43366"/>
    <lineage>
        <taxon>Eukaryota</taxon>
        <taxon>Viridiplantae</taxon>
        <taxon>Streptophyta</taxon>
        <taxon>Embryophyta</taxon>
        <taxon>Tracheophyta</taxon>
        <taxon>Spermatophyta</taxon>
        <taxon>Magnoliopsida</taxon>
        <taxon>eudicotyledons</taxon>
        <taxon>Gunneridae</taxon>
        <taxon>Pentapetalae</taxon>
        <taxon>rosids</taxon>
        <taxon>fabids</taxon>
        <taxon>Fabales</taxon>
        <taxon>Fabaceae</taxon>
        <taxon>Papilionoideae</taxon>
        <taxon>50 kb inversion clade</taxon>
        <taxon>NPAAA clade</taxon>
        <taxon>indigoferoid/millettioid clade</taxon>
        <taxon>Phaseoleae</taxon>
        <taxon>Clitoria</taxon>
    </lineage>
</organism>
<gene>
    <name evidence="1" type="ORF">RJT34_08207</name>
</gene>
<keyword evidence="2" id="KW-1185">Reference proteome</keyword>
<evidence type="ECO:0000313" key="2">
    <source>
        <dbReference type="Proteomes" id="UP001359559"/>
    </source>
</evidence>
<accession>A0AAN9K694</accession>
<dbReference type="AlphaFoldDB" id="A0AAN9K694"/>
<name>A0AAN9K694_CLITE</name>
<comment type="caution">
    <text evidence="1">The sequence shown here is derived from an EMBL/GenBank/DDBJ whole genome shotgun (WGS) entry which is preliminary data.</text>
</comment>
<dbReference type="EMBL" id="JAYKXN010000002">
    <property type="protein sequence ID" value="KAK7310603.1"/>
    <property type="molecule type" value="Genomic_DNA"/>
</dbReference>
<protein>
    <submittedName>
        <fullName evidence="1">Uncharacterized protein</fullName>
    </submittedName>
</protein>
<proteinExistence type="predicted"/>